<name>A0A520KXK5_9EURY</name>
<feature type="transmembrane region" description="Helical" evidence="3">
    <location>
        <begin position="5"/>
        <end position="24"/>
    </location>
</feature>
<dbReference type="Proteomes" id="UP000320766">
    <property type="component" value="Unassembled WGS sequence"/>
</dbReference>
<dbReference type="SUPFAM" id="SSF53474">
    <property type="entry name" value="alpha/beta-Hydrolases"/>
    <property type="match status" value="1"/>
</dbReference>
<dbReference type="Pfam" id="PF07676">
    <property type="entry name" value="PD40"/>
    <property type="match status" value="2"/>
</dbReference>
<dbReference type="InterPro" id="IPR029058">
    <property type="entry name" value="AB_hydrolase_fold"/>
</dbReference>
<dbReference type="Pfam" id="PF00326">
    <property type="entry name" value="Peptidase_S9"/>
    <property type="match status" value="1"/>
</dbReference>
<dbReference type="EMBL" id="RXIL01000052">
    <property type="protein sequence ID" value="RZN70664.1"/>
    <property type="molecule type" value="Genomic_DNA"/>
</dbReference>
<keyword evidence="2" id="KW-0645">Protease</keyword>
<dbReference type="SUPFAM" id="SSF82171">
    <property type="entry name" value="DPP6 N-terminal domain-like"/>
    <property type="match status" value="1"/>
</dbReference>
<accession>A0A520KXK5</accession>
<dbReference type="InterPro" id="IPR001375">
    <property type="entry name" value="Peptidase_S9_cat"/>
</dbReference>
<dbReference type="Gene3D" id="3.40.50.1820">
    <property type="entry name" value="alpha/beta hydrolase"/>
    <property type="match status" value="1"/>
</dbReference>
<evidence type="ECO:0000313" key="5">
    <source>
        <dbReference type="EMBL" id="RZN70664.1"/>
    </source>
</evidence>
<evidence type="ECO:0000256" key="3">
    <source>
        <dbReference type="SAM" id="Phobius"/>
    </source>
</evidence>
<dbReference type="Gene3D" id="2.120.10.30">
    <property type="entry name" value="TolB, C-terminal domain"/>
    <property type="match status" value="2"/>
</dbReference>
<dbReference type="PANTHER" id="PTHR42776">
    <property type="entry name" value="SERINE PEPTIDASE S9 FAMILY MEMBER"/>
    <property type="match status" value="1"/>
</dbReference>
<dbReference type="GO" id="GO:0004252">
    <property type="term" value="F:serine-type endopeptidase activity"/>
    <property type="evidence" value="ECO:0007669"/>
    <property type="project" value="TreeGrafter"/>
</dbReference>
<evidence type="ECO:0000256" key="1">
    <source>
        <dbReference type="ARBA" id="ARBA00022801"/>
    </source>
</evidence>
<keyword evidence="3" id="KW-1133">Transmembrane helix</keyword>
<keyword evidence="3" id="KW-0812">Transmembrane</keyword>
<comment type="caution">
    <text evidence="5">The sequence shown here is derived from an EMBL/GenBank/DDBJ whole genome shotgun (WGS) entry which is preliminary data.</text>
</comment>
<gene>
    <name evidence="5" type="ORF">EF807_02910</name>
</gene>
<evidence type="ECO:0000313" key="6">
    <source>
        <dbReference type="Proteomes" id="UP000320766"/>
    </source>
</evidence>
<protein>
    <submittedName>
        <fullName evidence="5">S9 family peptidase</fullName>
    </submittedName>
</protein>
<dbReference type="InterPro" id="IPR011659">
    <property type="entry name" value="WD40"/>
</dbReference>
<evidence type="ECO:0000259" key="4">
    <source>
        <dbReference type="Pfam" id="PF00326"/>
    </source>
</evidence>
<dbReference type="InterPro" id="IPR011042">
    <property type="entry name" value="6-blade_b-propeller_TolB-like"/>
</dbReference>
<organism evidence="5 6">
    <name type="scientific">Candidatus Methanolliviera hydrocarbonicum</name>
    <dbReference type="NCBI Taxonomy" id="2491085"/>
    <lineage>
        <taxon>Archaea</taxon>
        <taxon>Methanobacteriati</taxon>
        <taxon>Methanobacteriota</taxon>
        <taxon>Candidatus Methanoliparia</taxon>
        <taxon>Candidatus Methanoliparales</taxon>
        <taxon>Candidatus Methanollivieraceae</taxon>
        <taxon>Candidatus Methanolliviera</taxon>
    </lineage>
</organism>
<keyword evidence="3" id="KW-0472">Membrane</keyword>
<dbReference type="AlphaFoldDB" id="A0A520KXK5"/>
<evidence type="ECO:0000256" key="2">
    <source>
        <dbReference type="ARBA" id="ARBA00022825"/>
    </source>
</evidence>
<proteinExistence type="predicted"/>
<dbReference type="GO" id="GO:0006508">
    <property type="term" value="P:proteolysis"/>
    <property type="evidence" value="ECO:0007669"/>
    <property type="project" value="InterPro"/>
</dbReference>
<dbReference type="PANTHER" id="PTHR42776:SF27">
    <property type="entry name" value="DIPEPTIDYL PEPTIDASE FAMILY MEMBER 6"/>
    <property type="match status" value="1"/>
</dbReference>
<feature type="domain" description="Peptidase S9 prolyl oligopeptidase catalytic" evidence="4">
    <location>
        <begin position="423"/>
        <end position="615"/>
    </location>
</feature>
<dbReference type="Gene3D" id="2.130.10.10">
    <property type="entry name" value="YVTN repeat-like/Quinoprotein amine dehydrogenase"/>
    <property type="match status" value="1"/>
</dbReference>
<dbReference type="InterPro" id="IPR015943">
    <property type="entry name" value="WD40/YVTN_repeat-like_dom_sf"/>
</dbReference>
<sequence length="634" mass="72202">MKKIYLGIIVACIIFTGLIGIVMIKQESTNSIPLEELFSLPTISGLNTSWDKQKIVFYWDKTGSNELYIMDLKTKDIKQVTHGELPKFVELPSIWSHDNSKIVFMKDRMGNEYYDIFLIDIKNGKVSQLTETDEAQDIAVEFSPDDQWITFISTRNGQMNLFKMKSDGSQIIQLTHQEQPAIGGFWQQNGEWIAYCTNEMKNLHNTDIYIVKRDGSEIKRIIRVSKNGSYDFFGSWSPDGKLFSFTSDAHGLNQVGIYAMENGEVKWVGNGLYDESGGEFSQDGKWILCFRNREATIRPILYNIERGECKEINGLPHGTSIARFALDDRLIIGRCSGHPVMPATQFEIGSYNLRNDRYDPLIPAEYGSIDPDIFVESEYIRYKSFDGLEIPALLYHPKIEGKEKLPAIVNPHGGPTFQWSRGFDPIAQFFVSKGYVVLQPNVRGSTGYGVEFRDACMKDWGGKDLKDLVRGAKFLNTLPYVDSNRIGILGGSYGGFLTYLAITKEPSVWNAGAAMRGITDLPTLYESYPPDWKIGLKEQMGDPEKNRELWGDRSAVNFAQNLRSKILIVHGVNDFRCPVQQARMFRDKLLELGYEEGKDFQYVEFEEGHGGWRSNIPLRIQTWKLVGDFFDKNL</sequence>
<keyword evidence="1" id="KW-0378">Hydrolase</keyword>
<reference evidence="5 6" key="1">
    <citation type="journal article" date="2019" name="Nat. Microbiol.">
        <title>Wide diversity of methane and short-chain alkane metabolisms in uncultured archaea.</title>
        <authorList>
            <person name="Borrel G."/>
            <person name="Adam P.S."/>
            <person name="McKay L.J."/>
            <person name="Chen L.X."/>
            <person name="Sierra-Garcia I.N."/>
            <person name="Sieber C.M."/>
            <person name="Letourneur Q."/>
            <person name="Ghozlane A."/>
            <person name="Andersen G.L."/>
            <person name="Li W.J."/>
            <person name="Hallam S.J."/>
            <person name="Muyzer G."/>
            <person name="de Oliveira V.M."/>
            <person name="Inskeep W.P."/>
            <person name="Banfield J.F."/>
            <person name="Gribaldo S."/>
        </authorList>
    </citation>
    <scope>NUCLEOTIDE SEQUENCE [LARGE SCALE GENOMIC DNA]</scope>
    <source>
        <strain evidence="5">NM1b</strain>
    </source>
</reference>
<keyword evidence="2" id="KW-0720">Serine protease</keyword>